<dbReference type="OrthoDB" id="9812968at2"/>
<dbReference type="InterPro" id="IPR011335">
    <property type="entry name" value="Restrct_endonuc-II-like"/>
</dbReference>
<dbReference type="PANTHER" id="PTHR34039">
    <property type="entry name" value="UPF0102 PROTEIN YRAN"/>
    <property type="match status" value="1"/>
</dbReference>
<proteinExistence type="inferred from homology"/>
<evidence type="ECO:0000256" key="2">
    <source>
        <dbReference type="HAMAP-Rule" id="MF_00048"/>
    </source>
</evidence>
<evidence type="ECO:0000313" key="4">
    <source>
        <dbReference type="Proteomes" id="UP000184514"/>
    </source>
</evidence>
<dbReference type="AlphaFoldDB" id="A0A1L9NVY4"/>
<dbReference type="InterPro" id="IPR011856">
    <property type="entry name" value="tRNA_endonuc-like_dom_sf"/>
</dbReference>
<dbReference type="InterPro" id="IPR003509">
    <property type="entry name" value="UPF0102_YraN-like"/>
</dbReference>
<dbReference type="Proteomes" id="UP000184514">
    <property type="component" value="Unassembled WGS sequence"/>
</dbReference>
<reference evidence="3 4" key="1">
    <citation type="submission" date="2016-10" db="EMBL/GenBank/DDBJ databases">
        <title>Genome sequence of Planktotalea frisia SH6-1.</title>
        <authorList>
            <person name="Poehlein A."/>
            <person name="Bakenhus I."/>
            <person name="Voget S."/>
            <person name="Brinkhoff T."/>
            <person name="Simon M."/>
        </authorList>
    </citation>
    <scope>NUCLEOTIDE SEQUENCE [LARGE SCALE GENOMIC DNA]</scope>
    <source>
        <strain evidence="3 4">SH6-1</strain>
    </source>
</reference>
<dbReference type="HAMAP" id="MF_00048">
    <property type="entry name" value="UPF0102"/>
    <property type="match status" value="1"/>
</dbReference>
<dbReference type="GO" id="GO:0003676">
    <property type="term" value="F:nucleic acid binding"/>
    <property type="evidence" value="ECO:0007669"/>
    <property type="project" value="InterPro"/>
</dbReference>
<name>A0A1L9NVY4_9RHOB</name>
<organism evidence="3 4">
    <name type="scientific">Planktotalea frisia</name>
    <dbReference type="NCBI Taxonomy" id="696762"/>
    <lineage>
        <taxon>Bacteria</taxon>
        <taxon>Pseudomonadati</taxon>
        <taxon>Pseudomonadota</taxon>
        <taxon>Alphaproteobacteria</taxon>
        <taxon>Rhodobacterales</taxon>
        <taxon>Paracoccaceae</taxon>
        <taxon>Planktotalea</taxon>
    </lineage>
</organism>
<dbReference type="PANTHER" id="PTHR34039:SF1">
    <property type="entry name" value="UPF0102 PROTEIN YRAN"/>
    <property type="match status" value="1"/>
</dbReference>
<evidence type="ECO:0000313" key="3">
    <source>
        <dbReference type="EMBL" id="OJI93419.1"/>
    </source>
</evidence>
<accession>A0A1L9NVY4</accession>
<dbReference type="SUPFAM" id="SSF52980">
    <property type="entry name" value="Restriction endonuclease-like"/>
    <property type="match status" value="1"/>
</dbReference>
<dbReference type="STRING" id="696762.PFRI_23190"/>
<sequence>MNKKLMGKTANLAGANAEFQVAADYAHRGHSLAAQRWRGKAGEIDLIFKDGDQVVFVEVKKARNFSDAARRISSRQQHRICLAAEEYLGTQPKGSLTPMRVDAAFVNCFGEVHILENAIGDF</sequence>
<comment type="similarity">
    <text evidence="1 2">Belongs to the UPF0102 family.</text>
</comment>
<gene>
    <name evidence="3" type="ORF">PFRI_23190</name>
</gene>
<keyword evidence="4" id="KW-1185">Reference proteome</keyword>
<dbReference type="Gene3D" id="3.40.1350.10">
    <property type="match status" value="1"/>
</dbReference>
<dbReference type="EMBL" id="MLCB01000143">
    <property type="protein sequence ID" value="OJI93419.1"/>
    <property type="molecule type" value="Genomic_DNA"/>
</dbReference>
<protein>
    <recommendedName>
        <fullName evidence="2">UPF0102 protein PFRI_23190</fullName>
    </recommendedName>
</protein>
<evidence type="ECO:0000256" key="1">
    <source>
        <dbReference type="ARBA" id="ARBA00006738"/>
    </source>
</evidence>
<dbReference type="RefSeq" id="WP_072630873.1">
    <property type="nucleotide sequence ID" value="NZ_JABBAN010000183.1"/>
</dbReference>
<dbReference type="Pfam" id="PF02021">
    <property type="entry name" value="UPF0102"/>
    <property type="match status" value="1"/>
</dbReference>
<comment type="caution">
    <text evidence="3">The sequence shown here is derived from an EMBL/GenBank/DDBJ whole genome shotgun (WGS) entry which is preliminary data.</text>
</comment>